<evidence type="ECO:0000313" key="4">
    <source>
        <dbReference type="EMBL" id="QNK42324.1"/>
    </source>
</evidence>
<protein>
    <submittedName>
        <fullName evidence="4">V-type ATPase subunit</fullName>
    </submittedName>
</protein>
<accession>A0A7G8TFD3</accession>
<proteinExistence type="inferred from homology"/>
<dbReference type="InterPro" id="IPR035067">
    <property type="entry name" value="V-type_ATPase_csu/dsu"/>
</dbReference>
<keyword evidence="3" id="KW-0406">Ion transport</keyword>
<dbReference type="RefSeq" id="WP_187037786.1">
    <property type="nucleotide sequence ID" value="NZ_CP060286.1"/>
</dbReference>
<dbReference type="GO" id="GO:0046961">
    <property type="term" value="F:proton-transporting ATPase activity, rotational mechanism"/>
    <property type="evidence" value="ECO:0007669"/>
    <property type="project" value="InterPro"/>
</dbReference>
<dbReference type="KEGG" id="cfem:HCR03_09005"/>
<evidence type="ECO:0000256" key="2">
    <source>
        <dbReference type="ARBA" id="ARBA00022448"/>
    </source>
</evidence>
<organism evidence="4 5">
    <name type="scientific">Caproicibacter fermentans</name>
    <dbReference type="NCBI Taxonomy" id="2576756"/>
    <lineage>
        <taxon>Bacteria</taxon>
        <taxon>Bacillati</taxon>
        <taxon>Bacillota</taxon>
        <taxon>Clostridia</taxon>
        <taxon>Eubacteriales</taxon>
        <taxon>Acutalibacteraceae</taxon>
        <taxon>Caproicibacter</taxon>
    </lineage>
</organism>
<dbReference type="Pfam" id="PF01992">
    <property type="entry name" value="vATP-synt_AC39"/>
    <property type="match status" value="1"/>
</dbReference>
<dbReference type="InterPro" id="IPR050873">
    <property type="entry name" value="V-ATPase_V0D/AC39_subunit"/>
</dbReference>
<dbReference type="SUPFAM" id="SSF103486">
    <property type="entry name" value="V-type ATP synthase subunit C"/>
    <property type="match status" value="1"/>
</dbReference>
<evidence type="ECO:0000256" key="3">
    <source>
        <dbReference type="ARBA" id="ARBA00023065"/>
    </source>
</evidence>
<dbReference type="Gene3D" id="1.20.1690.10">
    <property type="entry name" value="V-type ATP synthase subunit C domain"/>
    <property type="match status" value="2"/>
</dbReference>
<dbReference type="EMBL" id="CP060286">
    <property type="protein sequence ID" value="QNK42324.1"/>
    <property type="molecule type" value="Genomic_DNA"/>
</dbReference>
<reference evidence="4 5" key="1">
    <citation type="submission" date="2020-08" db="EMBL/GenBank/DDBJ databases">
        <title>The isolate Caproiciproducens sp. 7D4C2 produces n-caproate at mildly acidic conditions from hexoses: genome and rBOX comparison with related strains and chain-elongating bacteria.</title>
        <authorList>
            <person name="Esquivel-Elizondo S."/>
            <person name="Bagci C."/>
            <person name="Temovska M."/>
            <person name="Jeon B.S."/>
            <person name="Bessarab I."/>
            <person name="Williams R.B.H."/>
            <person name="Huson D.H."/>
            <person name="Angenent L.T."/>
        </authorList>
    </citation>
    <scope>NUCLEOTIDE SEQUENCE [LARGE SCALE GENOMIC DNA]</scope>
    <source>
        <strain evidence="4 5">7D4C2</strain>
    </source>
</reference>
<dbReference type="Proteomes" id="UP000515909">
    <property type="component" value="Chromosome"/>
</dbReference>
<comment type="similarity">
    <text evidence="1">Belongs to the V-ATPase V0D/AC39 subunit family.</text>
</comment>
<evidence type="ECO:0000313" key="5">
    <source>
        <dbReference type="Proteomes" id="UP000515909"/>
    </source>
</evidence>
<gene>
    <name evidence="4" type="ORF">HCR03_09005</name>
</gene>
<dbReference type="PANTHER" id="PTHR38682:SF1">
    <property type="entry name" value="V-TYPE ATP SYNTHASE SUBUNIT C"/>
    <property type="match status" value="1"/>
</dbReference>
<sequence>MAEKQDQDYVYAVARIRSRELSLFSQQTLEQLMACKTYEDCLRVLSDKGWDVSSGSAEEILAAEREKTWSLMRELVGDLSVFDVFLYANDYHNLKAAVKEVCMDAKTPKIYFENGTLNSELILKAIKDQDFTLLPERMRGAAEEACKALLQNHDGQLCDVIIDRAALEAVLEAGRVSDNEVLRQYAELTVASADIRIAVRSVRTGKTLEFLERALAPCSTLDVKKLARAAASGLDAALEYLALTPYAGAVSAVRESVSAFERWCDNLLMEQIRPQKHNPFTIAPVAAYLLARENEIKTVRIILSGKLNRLSDESVRERLRETYV</sequence>
<keyword evidence="2" id="KW-0813">Transport</keyword>
<dbReference type="InterPro" id="IPR002843">
    <property type="entry name" value="ATPase_V0-cplx_csu/dsu"/>
</dbReference>
<evidence type="ECO:0000256" key="1">
    <source>
        <dbReference type="ARBA" id="ARBA00006709"/>
    </source>
</evidence>
<dbReference type="PANTHER" id="PTHR38682">
    <property type="entry name" value="V-TYPE ATP SYNTHASE SUBUNIT C"/>
    <property type="match status" value="1"/>
</dbReference>
<dbReference type="AlphaFoldDB" id="A0A7G8TFD3"/>
<name>A0A7G8TFD3_9FIRM</name>
<dbReference type="InterPro" id="IPR036079">
    <property type="entry name" value="ATPase_csu/dsu_sf"/>
</dbReference>
<dbReference type="Gene3D" id="1.10.132.50">
    <property type="entry name" value="ATP synthase (C/AC39) subunit, domain 3"/>
    <property type="match status" value="1"/>
</dbReference>
<dbReference type="InterPro" id="IPR044911">
    <property type="entry name" value="V-type_ATPase_csu/dsu_dom_3"/>
</dbReference>